<keyword evidence="1" id="KW-0812">Transmembrane</keyword>
<keyword evidence="3" id="KW-1185">Reference proteome</keyword>
<protein>
    <recommendedName>
        <fullName evidence="4">Holin-X, holin superfamily III</fullName>
    </recommendedName>
</protein>
<name>A0A2V4MZY7_9RHOB</name>
<reference evidence="2 3" key="1">
    <citation type="submission" date="2018-05" db="EMBL/GenBank/DDBJ databases">
        <title>Oceanovita maritima gen. nov., sp. nov., a marine bacterium in the family Rhodobacteraceae isolated from surface seawater of Lundu port Xiamen, China.</title>
        <authorList>
            <person name="Hetharua B.H."/>
            <person name="Min D."/>
            <person name="Liao H."/>
            <person name="Tian Y."/>
        </authorList>
    </citation>
    <scope>NUCLEOTIDE SEQUENCE [LARGE SCALE GENOMIC DNA]</scope>
    <source>
        <strain evidence="2 3">FSX-11</strain>
    </source>
</reference>
<accession>A0A2V4MZY7</accession>
<dbReference type="InterPro" id="IPR009937">
    <property type="entry name" value="Phage_holin_3_6"/>
</dbReference>
<sequence>MLTSLKFKAGRMARQAALSFVALIALLVGAGFLTVAAWLFLQVHYAPQGAALIIALVYFGLAAVLFAIAASKPERISTPAAPPRAEAPKQGSNLAQAFAFGLEAGSAMQRARR</sequence>
<dbReference type="Pfam" id="PF07332">
    <property type="entry name" value="Phage_holin_3_6"/>
    <property type="match status" value="1"/>
</dbReference>
<feature type="transmembrane region" description="Helical" evidence="1">
    <location>
        <begin position="20"/>
        <end position="43"/>
    </location>
</feature>
<evidence type="ECO:0000313" key="3">
    <source>
        <dbReference type="Proteomes" id="UP000248012"/>
    </source>
</evidence>
<dbReference type="OrthoDB" id="7862864at2"/>
<feature type="transmembrane region" description="Helical" evidence="1">
    <location>
        <begin position="49"/>
        <end position="70"/>
    </location>
</feature>
<proteinExistence type="predicted"/>
<dbReference type="EMBL" id="QFVT01000007">
    <property type="protein sequence ID" value="PYC47252.1"/>
    <property type="molecule type" value="Genomic_DNA"/>
</dbReference>
<evidence type="ECO:0000256" key="1">
    <source>
        <dbReference type="SAM" id="Phobius"/>
    </source>
</evidence>
<keyword evidence="1" id="KW-0472">Membrane</keyword>
<comment type="caution">
    <text evidence="2">The sequence shown here is derived from an EMBL/GenBank/DDBJ whole genome shotgun (WGS) entry which is preliminary data.</text>
</comment>
<dbReference type="Proteomes" id="UP000248012">
    <property type="component" value="Unassembled WGS sequence"/>
</dbReference>
<evidence type="ECO:0000313" key="2">
    <source>
        <dbReference type="EMBL" id="PYC47252.1"/>
    </source>
</evidence>
<organism evidence="2 3">
    <name type="scientific">Litorivita pollutaquae</name>
    <dbReference type="NCBI Taxonomy" id="2200892"/>
    <lineage>
        <taxon>Bacteria</taxon>
        <taxon>Pseudomonadati</taxon>
        <taxon>Pseudomonadota</taxon>
        <taxon>Alphaproteobacteria</taxon>
        <taxon>Rhodobacterales</taxon>
        <taxon>Paracoccaceae</taxon>
        <taxon>Litorivita</taxon>
    </lineage>
</organism>
<dbReference type="RefSeq" id="WP_110796442.1">
    <property type="nucleotide sequence ID" value="NZ_KZ826486.1"/>
</dbReference>
<evidence type="ECO:0008006" key="4">
    <source>
        <dbReference type="Google" id="ProtNLM"/>
    </source>
</evidence>
<dbReference type="AlphaFoldDB" id="A0A2V4MZY7"/>
<keyword evidence="1" id="KW-1133">Transmembrane helix</keyword>
<gene>
    <name evidence="2" type="ORF">DI396_11950</name>
</gene>